<keyword evidence="3" id="KW-1185">Reference proteome</keyword>
<organism evidence="2 3">
    <name type="scientific">Tieghemiomyces parasiticus</name>
    <dbReference type="NCBI Taxonomy" id="78921"/>
    <lineage>
        <taxon>Eukaryota</taxon>
        <taxon>Fungi</taxon>
        <taxon>Fungi incertae sedis</taxon>
        <taxon>Zoopagomycota</taxon>
        <taxon>Kickxellomycotina</taxon>
        <taxon>Dimargaritomycetes</taxon>
        <taxon>Dimargaritales</taxon>
        <taxon>Dimargaritaceae</taxon>
        <taxon>Tieghemiomyces</taxon>
    </lineage>
</organism>
<comment type="caution">
    <text evidence="2">The sequence shown here is derived from an EMBL/GenBank/DDBJ whole genome shotgun (WGS) entry which is preliminary data.</text>
</comment>
<evidence type="ECO:0008006" key="4">
    <source>
        <dbReference type="Google" id="ProtNLM"/>
    </source>
</evidence>
<reference evidence="2" key="1">
    <citation type="submission" date="2022-07" db="EMBL/GenBank/DDBJ databases">
        <title>Phylogenomic reconstructions and comparative analyses of Kickxellomycotina fungi.</title>
        <authorList>
            <person name="Reynolds N.K."/>
            <person name="Stajich J.E."/>
            <person name="Barry K."/>
            <person name="Grigoriev I.V."/>
            <person name="Crous P."/>
            <person name="Smith M.E."/>
        </authorList>
    </citation>
    <scope>NUCLEOTIDE SEQUENCE</scope>
    <source>
        <strain evidence="2">RSA 861</strain>
    </source>
</reference>
<dbReference type="AlphaFoldDB" id="A0A9W8AGV1"/>
<evidence type="ECO:0000313" key="2">
    <source>
        <dbReference type="EMBL" id="KAJ1927273.1"/>
    </source>
</evidence>
<sequence length="261" mass="29298">MVRRTGKKRSREEDEDSSSNALAVTMKPVTPKPTDGNRKQVENETPGPPSTGPLPSQLDSFIKHESAVAAKPRDQFSAKRPRVSNDGKVETVGSLQREVGKLQRLLNKAEYQRNVKRESAAARQHQFYDRKKVTKELQKVELELAEEGSSLDDEARAQLETKRADLQVDLHYIEHFPPAKPYISIRAVFGKKKAGLSAARSRIREEIHQATLNNTLASLQDQRFQAFVDQRIQESDIPDEQNAPTTQAAPALADNDDFFAI</sequence>
<dbReference type="Pfam" id="PF10153">
    <property type="entry name" value="Efg1"/>
    <property type="match status" value="1"/>
</dbReference>
<gene>
    <name evidence="2" type="ORF">IWQ60_003081</name>
</gene>
<dbReference type="OrthoDB" id="47732at2759"/>
<proteinExistence type="predicted"/>
<name>A0A9W8AGV1_9FUNG</name>
<feature type="region of interest" description="Disordered" evidence="1">
    <location>
        <begin position="1"/>
        <end position="90"/>
    </location>
</feature>
<protein>
    <recommendedName>
        <fullName evidence="4">rRNA-processing protein efg1</fullName>
    </recommendedName>
</protein>
<feature type="region of interest" description="Disordered" evidence="1">
    <location>
        <begin position="235"/>
        <end position="255"/>
    </location>
</feature>
<evidence type="ECO:0000313" key="3">
    <source>
        <dbReference type="Proteomes" id="UP001150569"/>
    </source>
</evidence>
<dbReference type="EMBL" id="JANBPT010000126">
    <property type="protein sequence ID" value="KAJ1927273.1"/>
    <property type="molecule type" value="Genomic_DNA"/>
</dbReference>
<dbReference type="InterPro" id="IPR019310">
    <property type="entry name" value="Efg1"/>
</dbReference>
<dbReference type="GO" id="GO:0006364">
    <property type="term" value="P:rRNA processing"/>
    <property type="evidence" value="ECO:0007669"/>
    <property type="project" value="InterPro"/>
</dbReference>
<evidence type="ECO:0000256" key="1">
    <source>
        <dbReference type="SAM" id="MobiDB-lite"/>
    </source>
</evidence>
<accession>A0A9W8AGV1</accession>
<dbReference type="Proteomes" id="UP001150569">
    <property type="component" value="Unassembled WGS sequence"/>
</dbReference>
<feature type="compositionally biased region" description="Basic and acidic residues" evidence="1">
    <location>
        <begin position="61"/>
        <end position="89"/>
    </location>
</feature>